<keyword evidence="2" id="KW-0812">Transmembrane</keyword>
<proteinExistence type="predicted"/>
<keyword evidence="2" id="KW-0472">Membrane</keyword>
<dbReference type="AlphaFoldDB" id="A0A6J4U929"/>
<reference evidence="3" key="1">
    <citation type="submission" date="2020-02" db="EMBL/GenBank/DDBJ databases">
        <authorList>
            <person name="Meier V. D."/>
        </authorList>
    </citation>
    <scope>NUCLEOTIDE SEQUENCE</scope>
    <source>
        <strain evidence="3">AVDCRST_MAG49</strain>
    </source>
</reference>
<gene>
    <name evidence="3" type="ORF">AVDCRST_MAG49-1017</name>
</gene>
<evidence type="ECO:0000256" key="2">
    <source>
        <dbReference type="SAM" id="Phobius"/>
    </source>
</evidence>
<protein>
    <submittedName>
        <fullName evidence="3">Uncharacterized protein</fullName>
    </submittedName>
</protein>
<dbReference type="EMBL" id="CADCWG010000064">
    <property type="protein sequence ID" value="CAA9543046.1"/>
    <property type="molecule type" value="Genomic_DNA"/>
</dbReference>
<sequence length="62" mass="6482">MSGSAATGHPGGCPGPRRRRFPSRRHDAKGGPPVENVLIGLVVAVVIIVVIAIAMRGLKRDN</sequence>
<evidence type="ECO:0000256" key="1">
    <source>
        <dbReference type="SAM" id="MobiDB-lite"/>
    </source>
</evidence>
<name>A0A6J4U929_9BACT</name>
<organism evidence="3">
    <name type="scientific">uncultured Thermomicrobiales bacterium</name>
    <dbReference type="NCBI Taxonomy" id="1645740"/>
    <lineage>
        <taxon>Bacteria</taxon>
        <taxon>Pseudomonadati</taxon>
        <taxon>Thermomicrobiota</taxon>
        <taxon>Thermomicrobia</taxon>
        <taxon>Thermomicrobiales</taxon>
        <taxon>environmental samples</taxon>
    </lineage>
</organism>
<accession>A0A6J4U929</accession>
<evidence type="ECO:0000313" key="3">
    <source>
        <dbReference type="EMBL" id="CAA9543046.1"/>
    </source>
</evidence>
<feature type="transmembrane region" description="Helical" evidence="2">
    <location>
        <begin position="37"/>
        <end position="58"/>
    </location>
</feature>
<feature type="region of interest" description="Disordered" evidence="1">
    <location>
        <begin position="1"/>
        <end position="34"/>
    </location>
</feature>
<keyword evidence="2" id="KW-1133">Transmembrane helix</keyword>